<feature type="repeat" description="ANK" evidence="3">
    <location>
        <begin position="289"/>
        <end position="321"/>
    </location>
</feature>
<proteinExistence type="predicted"/>
<dbReference type="PROSITE" id="PS50297">
    <property type="entry name" value="ANK_REP_REGION"/>
    <property type="match status" value="10"/>
</dbReference>
<sequence length="669" mass="72724">MELQNFVVGNFTTEQETAKFAKIFYHQNKPDDRTPLFNAVKSGSIEAVNILFANGARTDVVSKDGKTLLHCAGESGNVEMIEFWIKRGDYDVNVQDNDNITPLFHAVESGSIEAVNILLNNGARTDVVSEANLLDDSRTPLHCASESGNAKIIELLITKGNADVNVVDENDRTPLFNAVKKGSIEADDGSTPLHCACKSGNSKVIELLITKGNADVNAVDEHGRAPLFKAVKSGSVEAVDILLTNGARTDVMGHGSTPLHCASEIGNAKLIKLLVSKGKADVNAVDKSLKRTPLFNAVKSGSIEAVDILLSNGARTDVVDENGETLLHCASESGKVEMLEFWIKREDFDVNALDERNRTPLFNAVEKHYKRSISIEAVDILLTNGARTDVVDKYDDSTPLHCASETGNSKIINLLITKGKADVNAVDEYNKTPLFNAVESGSIEAVDILLTNGARTDIVDKSHSPLNNLETLMKEFEGKVTREQAAAIYKSSGFSFDASMKCLKEGPTLESILLMLNQKMGSVESVAITVHTNDMWHDVLHHYKSGTVNFGKRLFVKLSDAPAIDAGGVRRQVYSTVYNEFQCNKHIKLFTGPLHSLSPACTAEARSSGLFKILGSMVGHSIWQDGIGFPFFSLTNYTYMMEGEEKALQVCSDNDIGAGVAEVISKVYD</sequence>
<dbReference type="GO" id="GO:0004842">
    <property type="term" value="F:ubiquitin-protein transferase activity"/>
    <property type="evidence" value="ECO:0007669"/>
    <property type="project" value="InterPro"/>
</dbReference>
<protein>
    <recommendedName>
        <fullName evidence="6">HECT domain-containing protein</fullName>
    </recommendedName>
</protein>
<dbReference type="Pfam" id="PF13637">
    <property type="entry name" value="Ank_4"/>
    <property type="match status" value="1"/>
</dbReference>
<evidence type="ECO:0000256" key="2">
    <source>
        <dbReference type="ARBA" id="ARBA00023043"/>
    </source>
</evidence>
<feature type="repeat" description="ANK" evidence="3">
    <location>
        <begin position="136"/>
        <end position="160"/>
    </location>
</feature>
<name>A0AAN0J717_AMPQE</name>
<dbReference type="InterPro" id="IPR035983">
    <property type="entry name" value="Hect_E3_ubiquitin_ligase"/>
</dbReference>
<feature type="repeat" description="ANK" evidence="3">
    <location>
        <begin position="222"/>
        <end position="254"/>
    </location>
</feature>
<dbReference type="SMART" id="SM00248">
    <property type="entry name" value="ANK"/>
    <property type="match status" value="12"/>
</dbReference>
<dbReference type="SUPFAM" id="SSF48403">
    <property type="entry name" value="Ankyrin repeat"/>
    <property type="match status" value="2"/>
</dbReference>
<dbReference type="KEGG" id="aqu:109582511"/>
<feature type="repeat" description="ANK" evidence="3">
    <location>
        <begin position="254"/>
        <end position="278"/>
    </location>
</feature>
<evidence type="ECO:0008006" key="6">
    <source>
        <dbReference type="Google" id="ProtNLM"/>
    </source>
</evidence>
<dbReference type="SUPFAM" id="SSF56204">
    <property type="entry name" value="Hect, E3 ligase catalytic domain"/>
    <property type="match status" value="1"/>
</dbReference>
<keyword evidence="2 3" id="KW-0040">ANK repeat</keyword>
<feature type="repeat" description="ANK" evidence="3">
    <location>
        <begin position="31"/>
        <end position="63"/>
    </location>
</feature>
<feature type="repeat" description="ANK" evidence="3">
    <location>
        <begin position="429"/>
        <end position="461"/>
    </location>
</feature>
<accession>A0AAN0J717</accession>
<dbReference type="PANTHER" id="PTHR24173">
    <property type="entry name" value="ANKYRIN REPEAT CONTAINING"/>
    <property type="match status" value="1"/>
</dbReference>
<evidence type="ECO:0000256" key="1">
    <source>
        <dbReference type="ARBA" id="ARBA00022737"/>
    </source>
</evidence>
<dbReference type="GeneID" id="109582511"/>
<dbReference type="PROSITE" id="PS50088">
    <property type="entry name" value="ANK_REPEAT"/>
    <property type="match status" value="10"/>
</dbReference>
<dbReference type="RefSeq" id="XP_019852814.1">
    <property type="nucleotide sequence ID" value="XM_019997255.1"/>
</dbReference>
<feature type="repeat" description="ANK" evidence="3">
    <location>
        <begin position="98"/>
        <end position="130"/>
    </location>
</feature>
<dbReference type="InterPro" id="IPR036770">
    <property type="entry name" value="Ankyrin_rpt-contain_sf"/>
</dbReference>
<reference evidence="4" key="2">
    <citation type="submission" date="2024-06" db="UniProtKB">
        <authorList>
            <consortium name="EnsemblMetazoa"/>
        </authorList>
    </citation>
    <scope>IDENTIFICATION</scope>
</reference>
<evidence type="ECO:0000313" key="5">
    <source>
        <dbReference type="Proteomes" id="UP000007879"/>
    </source>
</evidence>
<dbReference type="Proteomes" id="UP000007879">
    <property type="component" value="Unassembled WGS sequence"/>
</dbReference>
<dbReference type="PANTHER" id="PTHR24173:SF74">
    <property type="entry name" value="ANKYRIN REPEAT DOMAIN-CONTAINING PROTEIN 16"/>
    <property type="match status" value="1"/>
</dbReference>
<dbReference type="Gene3D" id="3.90.1750.10">
    <property type="entry name" value="Hect, E3 ligase catalytic domains"/>
    <property type="match status" value="1"/>
</dbReference>
<feature type="repeat" description="ANK" evidence="3">
    <location>
        <begin position="395"/>
        <end position="419"/>
    </location>
</feature>
<dbReference type="EnsemblMetazoa" id="XM_019997255.1">
    <property type="protein sequence ID" value="XP_019852814.1"/>
    <property type="gene ID" value="LOC109582511"/>
</dbReference>
<dbReference type="AlphaFoldDB" id="A0AAN0J717"/>
<keyword evidence="5" id="KW-1185">Reference proteome</keyword>
<evidence type="ECO:0000256" key="3">
    <source>
        <dbReference type="PROSITE-ProRule" id="PRU00023"/>
    </source>
</evidence>
<reference evidence="5" key="1">
    <citation type="journal article" date="2010" name="Nature">
        <title>The Amphimedon queenslandica genome and the evolution of animal complexity.</title>
        <authorList>
            <person name="Srivastava M."/>
            <person name="Simakov O."/>
            <person name="Chapman J."/>
            <person name="Fahey B."/>
            <person name="Gauthier M.E."/>
            <person name="Mitros T."/>
            <person name="Richards G.S."/>
            <person name="Conaco C."/>
            <person name="Dacre M."/>
            <person name="Hellsten U."/>
            <person name="Larroux C."/>
            <person name="Putnam N.H."/>
            <person name="Stanke M."/>
            <person name="Adamska M."/>
            <person name="Darling A."/>
            <person name="Degnan S.M."/>
            <person name="Oakley T.H."/>
            <person name="Plachetzki D.C."/>
            <person name="Zhai Y."/>
            <person name="Adamski M."/>
            <person name="Calcino A."/>
            <person name="Cummins S.F."/>
            <person name="Goodstein D.M."/>
            <person name="Harris C."/>
            <person name="Jackson D.J."/>
            <person name="Leys S.P."/>
            <person name="Shu S."/>
            <person name="Woodcroft B.J."/>
            <person name="Vervoort M."/>
            <person name="Kosik K.S."/>
            <person name="Manning G."/>
            <person name="Degnan B.M."/>
            <person name="Rokhsar D.S."/>
        </authorList>
    </citation>
    <scope>NUCLEOTIDE SEQUENCE [LARGE SCALE GENOMIC DNA]</scope>
</reference>
<feature type="repeat" description="ANK" evidence="3">
    <location>
        <begin position="188"/>
        <end position="212"/>
    </location>
</feature>
<dbReference type="Gene3D" id="1.25.40.20">
    <property type="entry name" value="Ankyrin repeat-containing domain"/>
    <property type="match status" value="4"/>
</dbReference>
<keyword evidence="1" id="KW-0677">Repeat</keyword>
<dbReference type="InterPro" id="IPR002110">
    <property type="entry name" value="Ankyrin_rpt"/>
</dbReference>
<organism evidence="4 5">
    <name type="scientific">Amphimedon queenslandica</name>
    <name type="common">Sponge</name>
    <dbReference type="NCBI Taxonomy" id="400682"/>
    <lineage>
        <taxon>Eukaryota</taxon>
        <taxon>Metazoa</taxon>
        <taxon>Porifera</taxon>
        <taxon>Demospongiae</taxon>
        <taxon>Heteroscleromorpha</taxon>
        <taxon>Haplosclerida</taxon>
        <taxon>Niphatidae</taxon>
        <taxon>Amphimedon</taxon>
    </lineage>
</organism>
<evidence type="ECO:0000313" key="4">
    <source>
        <dbReference type="EnsemblMetazoa" id="XP_019852814.1"/>
    </source>
</evidence>
<dbReference type="Pfam" id="PF12796">
    <property type="entry name" value="Ank_2"/>
    <property type="match status" value="5"/>
</dbReference>
<feature type="repeat" description="ANK" evidence="3">
    <location>
        <begin position="64"/>
        <end position="88"/>
    </location>
</feature>